<dbReference type="EMBL" id="JBHFEH010000130">
    <property type="protein sequence ID" value="KAL2045917.1"/>
    <property type="molecule type" value="Genomic_DNA"/>
</dbReference>
<dbReference type="InterPro" id="IPR050816">
    <property type="entry name" value="Flavin-dep_Halogenase_NPB"/>
</dbReference>
<accession>A0ABR4AMH5</accession>
<dbReference type="SUPFAM" id="SSF51905">
    <property type="entry name" value="FAD/NAD(P)-binding domain"/>
    <property type="match status" value="1"/>
</dbReference>
<comment type="similarity">
    <text evidence="1">Belongs to the flavin-dependent halogenase family.</text>
</comment>
<evidence type="ECO:0008006" key="6">
    <source>
        <dbReference type="Google" id="ProtNLM"/>
    </source>
</evidence>
<proteinExistence type="inferred from homology"/>
<protein>
    <recommendedName>
        <fullName evidence="6">Tryptophan halogenase</fullName>
    </recommendedName>
</protein>
<comment type="caution">
    <text evidence="4">The sequence shown here is derived from an EMBL/GenBank/DDBJ whole genome shotgun (WGS) entry which is preliminary data.</text>
</comment>
<keyword evidence="3" id="KW-0503">Monooxygenase</keyword>
<sequence>MDSNGRCERYTLVLESIYSIGSQDGAAFKLNQKKREGWTDYVAAGGPEAYTWNVVRSESDDLTFRHAGKMGAKIFDGVKIESIDFSGDSGIKVPEGGKVANLGRPVSADWKRKDGTTGSIKFEYVIDASGRAGIVSNKYYKNRKFNQGLKNVAQWGYWENTGVYAEGTRRHNQPFFEALTDASGWAWFIPLHNGTTSVGTVQRQDLSTQKKKALGSPSSVDFYKESLKLAPTGWDFISKGELVSDIKHASDWSYSASAYSSPYTRIAGDAGCFIDPYFSSGVHLAYAAGLSAAMTIRAVQRGDVDELTAAKWHSNKVAEGYTRFLLVVMSATKQIRGGEQNILSDWDDDGFDIAFDAFRPIIQGTADADVSGKLTHEQVVKTVDFCLEAYKETSPEQRKAVLDKVATITEGNAGVIDEKANLEKLTEDELKILNHIRAKQMLRFEDTLNLNHYGADAIDGLVPNLKTGKLGLVPEGKNTLSKLEVPTLDLLDQVKDKEPEPIFATA</sequence>
<reference evidence="4 5" key="1">
    <citation type="submission" date="2024-09" db="EMBL/GenBank/DDBJ databases">
        <title>Rethinking Asexuality: The Enigmatic Case of Functional Sexual Genes in Lepraria (Stereocaulaceae).</title>
        <authorList>
            <person name="Doellman M."/>
            <person name="Sun Y."/>
            <person name="Barcenas-Pena A."/>
            <person name="Lumbsch H.T."/>
            <person name="Grewe F."/>
        </authorList>
    </citation>
    <scope>NUCLEOTIDE SEQUENCE [LARGE SCALE GENOMIC DNA]</scope>
    <source>
        <strain evidence="4 5">Grewe 0041</strain>
    </source>
</reference>
<dbReference type="Proteomes" id="UP001590951">
    <property type="component" value="Unassembled WGS sequence"/>
</dbReference>
<gene>
    <name evidence="4" type="ORF">ABVK25_011938</name>
</gene>
<dbReference type="Gene3D" id="3.50.50.60">
    <property type="entry name" value="FAD/NAD(P)-binding domain"/>
    <property type="match status" value="1"/>
</dbReference>
<dbReference type="Pfam" id="PF04820">
    <property type="entry name" value="Trp_halogenase"/>
    <property type="match status" value="1"/>
</dbReference>
<evidence type="ECO:0000256" key="2">
    <source>
        <dbReference type="ARBA" id="ARBA00023002"/>
    </source>
</evidence>
<evidence type="ECO:0000256" key="1">
    <source>
        <dbReference type="ARBA" id="ARBA00005706"/>
    </source>
</evidence>
<evidence type="ECO:0000313" key="5">
    <source>
        <dbReference type="Proteomes" id="UP001590951"/>
    </source>
</evidence>
<evidence type="ECO:0000256" key="3">
    <source>
        <dbReference type="ARBA" id="ARBA00023033"/>
    </source>
</evidence>
<name>A0ABR4AMH5_9LECA</name>
<dbReference type="InterPro" id="IPR036188">
    <property type="entry name" value="FAD/NAD-bd_sf"/>
</dbReference>
<dbReference type="PANTHER" id="PTHR43747:SF5">
    <property type="entry name" value="FAD-BINDING DOMAIN-CONTAINING PROTEIN"/>
    <property type="match status" value="1"/>
</dbReference>
<dbReference type="InterPro" id="IPR006905">
    <property type="entry name" value="Flavin_halogenase"/>
</dbReference>
<keyword evidence="5" id="KW-1185">Reference proteome</keyword>
<evidence type="ECO:0000313" key="4">
    <source>
        <dbReference type="EMBL" id="KAL2045917.1"/>
    </source>
</evidence>
<keyword evidence="2" id="KW-0560">Oxidoreductase</keyword>
<organism evidence="4 5">
    <name type="scientific">Lepraria finkii</name>
    <dbReference type="NCBI Taxonomy" id="1340010"/>
    <lineage>
        <taxon>Eukaryota</taxon>
        <taxon>Fungi</taxon>
        <taxon>Dikarya</taxon>
        <taxon>Ascomycota</taxon>
        <taxon>Pezizomycotina</taxon>
        <taxon>Lecanoromycetes</taxon>
        <taxon>OSLEUM clade</taxon>
        <taxon>Lecanoromycetidae</taxon>
        <taxon>Lecanorales</taxon>
        <taxon>Lecanorineae</taxon>
        <taxon>Stereocaulaceae</taxon>
        <taxon>Lepraria</taxon>
    </lineage>
</organism>
<dbReference type="PANTHER" id="PTHR43747">
    <property type="entry name" value="FAD-BINDING PROTEIN"/>
    <property type="match status" value="1"/>
</dbReference>